<keyword evidence="3" id="KW-1185">Reference proteome</keyword>
<protein>
    <submittedName>
        <fullName evidence="2">Uncharacterized protein</fullName>
    </submittedName>
</protein>
<feature type="region of interest" description="Disordered" evidence="1">
    <location>
        <begin position="347"/>
        <end position="391"/>
    </location>
</feature>
<evidence type="ECO:0000256" key="1">
    <source>
        <dbReference type="SAM" id="MobiDB-lite"/>
    </source>
</evidence>
<name>A0AAD2EBK0_9LAMI</name>
<accession>A0AAD2EBK0</accession>
<feature type="region of interest" description="Disordered" evidence="1">
    <location>
        <begin position="167"/>
        <end position="251"/>
    </location>
</feature>
<dbReference type="Proteomes" id="UP000834106">
    <property type="component" value="Chromosome 19"/>
</dbReference>
<feature type="compositionally biased region" description="Polar residues" evidence="1">
    <location>
        <begin position="270"/>
        <end position="287"/>
    </location>
</feature>
<sequence>MGKQNKSRKPELVGKGKVTPVQVAFIVDRYLSDNKYITTRSTFRSEASHLIAKSPVQEAPKSLLSLGAILDEYITLKEQKVLLDQERCRLEQEKLKLQKLLTGMQDVMNAYNASGNNVVTPPLPLPLPTAVASQKMVQSRAIISPSDPALMTPAGCYPMYNNSVTMSTSGPSNSQTDPKIFSTPITNQPSGKRKKCKDVSDALVTAKRCSRRIQTKDSNTPPQLSNAEAKQESSSKGSAVQLSADDNAPGGSLAQGSNVVKCLFNQNITSSPANSSVPKTPTRASSSETDKSISPLVTVTPCEDITPQQITSTDCTIVSSETILVSPAKQIAYYRIEKNRCISTSSPVKTNLTRSNKDHAKGRLDFGSSNMPIIAENQTPDGTTTSESDREGDILDLDFPNLDALGLDFNLSELLVDFDLSGEGLDFSSQQATSYTPDSSTGSPHTSGYQVMSHFLSSTKGILPEDSNLLEGPDSVTTLKSITKRIKISSPAKKQSSLDQDILSA</sequence>
<evidence type="ECO:0000313" key="3">
    <source>
        <dbReference type="Proteomes" id="UP000834106"/>
    </source>
</evidence>
<feature type="compositionally biased region" description="Polar residues" evidence="1">
    <location>
        <begin position="367"/>
        <end position="386"/>
    </location>
</feature>
<dbReference type="AlphaFoldDB" id="A0AAD2EBK0"/>
<dbReference type="PANTHER" id="PTHR35117">
    <property type="entry name" value="MYOSIN-M HEAVY PROTEIN"/>
    <property type="match status" value="1"/>
</dbReference>
<proteinExistence type="predicted"/>
<reference evidence="2" key="1">
    <citation type="submission" date="2023-05" db="EMBL/GenBank/DDBJ databases">
        <authorList>
            <person name="Huff M."/>
        </authorList>
    </citation>
    <scope>NUCLEOTIDE SEQUENCE</scope>
</reference>
<gene>
    <name evidence="2" type="ORF">FPE_LOCUS30728</name>
</gene>
<feature type="region of interest" description="Disordered" evidence="1">
    <location>
        <begin position="270"/>
        <end position="293"/>
    </location>
</feature>
<feature type="compositionally biased region" description="Basic and acidic residues" evidence="1">
    <location>
        <begin position="355"/>
        <end position="364"/>
    </location>
</feature>
<feature type="compositionally biased region" description="Polar residues" evidence="1">
    <location>
        <begin position="167"/>
        <end position="190"/>
    </location>
</feature>
<feature type="compositionally biased region" description="Polar residues" evidence="1">
    <location>
        <begin position="216"/>
        <end position="241"/>
    </location>
</feature>
<evidence type="ECO:0000313" key="2">
    <source>
        <dbReference type="EMBL" id="CAI9783298.1"/>
    </source>
</evidence>
<dbReference type="EMBL" id="OU503054">
    <property type="protein sequence ID" value="CAI9783298.1"/>
    <property type="molecule type" value="Genomic_DNA"/>
</dbReference>
<dbReference type="PANTHER" id="PTHR35117:SF1">
    <property type="entry name" value="MYOSIN-M HEAVY PROTEIN"/>
    <property type="match status" value="1"/>
</dbReference>
<organism evidence="2 3">
    <name type="scientific">Fraxinus pennsylvanica</name>
    <dbReference type="NCBI Taxonomy" id="56036"/>
    <lineage>
        <taxon>Eukaryota</taxon>
        <taxon>Viridiplantae</taxon>
        <taxon>Streptophyta</taxon>
        <taxon>Embryophyta</taxon>
        <taxon>Tracheophyta</taxon>
        <taxon>Spermatophyta</taxon>
        <taxon>Magnoliopsida</taxon>
        <taxon>eudicotyledons</taxon>
        <taxon>Gunneridae</taxon>
        <taxon>Pentapetalae</taxon>
        <taxon>asterids</taxon>
        <taxon>lamiids</taxon>
        <taxon>Lamiales</taxon>
        <taxon>Oleaceae</taxon>
        <taxon>Oleeae</taxon>
        <taxon>Fraxinus</taxon>
    </lineage>
</organism>
<feature type="region of interest" description="Disordered" evidence="1">
    <location>
        <begin position="429"/>
        <end position="449"/>
    </location>
</feature>